<keyword evidence="6 8" id="KW-0472">Membrane</keyword>
<feature type="compositionally biased region" description="Basic and acidic residues" evidence="7">
    <location>
        <begin position="547"/>
        <end position="568"/>
    </location>
</feature>
<dbReference type="SUPFAM" id="SSF103473">
    <property type="entry name" value="MFS general substrate transporter"/>
    <property type="match status" value="1"/>
</dbReference>
<dbReference type="PANTHER" id="PTHR23501:SF78">
    <property type="entry name" value="MAJOR FACILITATOR SUPERFAMILY (MFS) PROFILE DOMAIN-CONTAINING PROTEIN-RELATED"/>
    <property type="match status" value="1"/>
</dbReference>
<feature type="domain" description="Major facilitator superfamily (MFS) profile" evidence="9">
    <location>
        <begin position="25"/>
        <end position="469"/>
    </location>
</feature>
<dbReference type="PANTHER" id="PTHR23501">
    <property type="entry name" value="MAJOR FACILITATOR SUPERFAMILY"/>
    <property type="match status" value="1"/>
</dbReference>
<comment type="similarity">
    <text evidence="2">Belongs to the major facilitator superfamily.</text>
</comment>
<proteinExistence type="inferred from homology"/>
<comment type="caution">
    <text evidence="10">The sequence shown here is derived from an EMBL/GenBank/DDBJ whole genome shotgun (WGS) entry which is preliminary data.</text>
</comment>
<dbReference type="InterPro" id="IPR011701">
    <property type="entry name" value="MFS"/>
</dbReference>
<accession>A0A4Z1JGF1</accession>
<feature type="region of interest" description="Disordered" evidence="7">
    <location>
        <begin position="517"/>
        <end position="568"/>
    </location>
</feature>
<feature type="transmembrane region" description="Helical" evidence="8">
    <location>
        <begin position="115"/>
        <end position="136"/>
    </location>
</feature>
<keyword evidence="5 8" id="KW-1133">Transmembrane helix</keyword>
<evidence type="ECO:0000313" key="10">
    <source>
        <dbReference type="EMBL" id="TGO72755.1"/>
    </source>
</evidence>
<dbReference type="GO" id="GO:0012505">
    <property type="term" value="C:endomembrane system"/>
    <property type="evidence" value="ECO:0007669"/>
    <property type="project" value="UniProtKB-SubCell"/>
</dbReference>
<evidence type="ECO:0000256" key="3">
    <source>
        <dbReference type="ARBA" id="ARBA00022448"/>
    </source>
</evidence>
<dbReference type="Gene3D" id="1.20.1720.10">
    <property type="entry name" value="Multidrug resistance protein D"/>
    <property type="match status" value="1"/>
</dbReference>
<evidence type="ECO:0000256" key="8">
    <source>
        <dbReference type="SAM" id="Phobius"/>
    </source>
</evidence>
<keyword evidence="3" id="KW-0813">Transport</keyword>
<feature type="transmembrane region" description="Helical" evidence="8">
    <location>
        <begin position="278"/>
        <end position="299"/>
    </location>
</feature>
<feature type="transmembrane region" description="Helical" evidence="8">
    <location>
        <begin position="246"/>
        <end position="266"/>
    </location>
</feature>
<feature type="transmembrane region" description="Helical" evidence="8">
    <location>
        <begin position="490"/>
        <end position="508"/>
    </location>
</feature>
<dbReference type="FunFam" id="1.20.1250.20:FF:000196">
    <property type="entry name" value="MFS toxin efflux pump (AflT)"/>
    <property type="match status" value="1"/>
</dbReference>
<evidence type="ECO:0000256" key="5">
    <source>
        <dbReference type="ARBA" id="ARBA00022989"/>
    </source>
</evidence>
<feature type="transmembrane region" description="Helical" evidence="8">
    <location>
        <begin position="418"/>
        <end position="439"/>
    </location>
</feature>
<dbReference type="Gene3D" id="1.20.1250.20">
    <property type="entry name" value="MFS general substrate transporter like domains"/>
    <property type="match status" value="1"/>
</dbReference>
<dbReference type="PROSITE" id="PS50850">
    <property type="entry name" value="MFS"/>
    <property type="match status" value="1"/>
</dbReference>
<evidence type="ECO:0000256" key="1">
    <source>
        <dbReference type="ARBA" id="ARBA00004127"/>
    </source>
</evidence>
<evidence type="ECO:0000256" key="2">
    <source>
        <dbReference type="ARBA" id="ARBA00008335"/>
    </source>
</evidence>
<dbReference type="AlphaFoldDB" id="A0A4Z1JGF1"/>
<dbReference type="Proteomes" id="UP000297229">
    <property type="component" value="Unassembled WGS sequence"/>
</dbReference>
<protein>
    <recommendedName>
        <fullName evidence="9">Major facilitator superfamily (MFS) profile domain-containing protein</fullName>
    </recommendedName>
</protein>
<feature type="transmembrane region" description="Helical" evidence="8">
    <location>
        <begin position="219"/>
        <end position="240"/>
    </location>
</feature>
<dbReference type="OrthoDB" id="6770063at2759"/>
<keyword evidence="4 8" id="KW-0812">Transmembrane</keyword>
<evidence type="ECO:0000313" key="11">
    <source>
        <dbReference type="Proteomes" id="UP000297229"/>
    </source>
</evidence>
<reference evidence="10 11" key="1">
    <citation type="submission" date="2017-12" db="EMBL/GenBank/DDBJ databases">
        <title>Comparative genomics of Botrytis spp.</title>
        <authorList>
            <person name="Valero-Jimenez C.A."/>
            <person name="Tapia P."/>
            <person name="Veloso J."/>
            <person name="Silva-Moreno E."/>
            <person name="Staats M."/>
            <person name="Valdes J.H."/>
            <person name="Van Kan J.A.L."/>
        </authorList>
    </citation>
    <scope>NUCLEOTIDE SEQUENCE [LARGE SCALE GENOMIC DNA]</scope>
    <source>
        <strain evidence="10 11">Be9601</strain>
    </source>
</reference>
<comment type="subcellular location">
    <subcellularLocation>
        <location evidence="1">Endomembrane system</location>
        <topology evidence="1">Multi-pass membrane protein</topology>
    </subcellularLocation>
</comment>
<feature type="transmembrane region" description="Helical" evidence="8">
    <location>
        <begin position="89"/>
        <end position="109"/>
    </location>
</feature>
<dbReference type="GO" id="GO:0046943">
    <property type="term" value="F:carboxylic acid transmembrane transporter activity"/>
    <property type="evidence" value="ECO:0007669"/>
    <property type="project" value="UniProtKB-ARBA"/>
</dbReference>
<dbReference type="FunFam" id="1.20.1720.10:FF:000013">
    <property type="entry name" value="Related to multidrug resistance proteins"/>
    <property type="match status" value="1"/>
</dbReference>
<feature type="transmembrane region" description="Helical" evidence="8">
    <location>
        <begin position="148"/>
        <end position="172"/>
    </location>
</feature>
<evidence type="ECO:0000256" key="4">
    <source>
        <dbReference type="ARBA" id="ARBA00022692"/>
    </source>
</evidence>
<dbReference type="FunFam" id="1.20.1250.20:FF:000436">
    <property type="entry name" value="MFS transporter, putative"/>
    <property type="match status" value="1"/>
</dbReference>
<organism evidence="10 11">
    <name type="scientific">Botrytis elliptica</name>
    <dbReference type="NCBI Taxonomy" id="278938"/>
    <lineage>
        <taxon>Eukaryota</taxon>
        <taxon>Fungi</taxon>
        <taxon>Dikarya</taxon>
        <taxon>Ascomycota</taxon>
        <taxon>Pezizomycotina</taxon>
        <taxon>Leotiomycetes</taxon>
        <taxon>Helotiales</taxon>
        <taxon>Sclerotiniaceae</taxon>
        <taxon>Botrytis</taxon>
    </lineage>
</organism>
<dbReference type="InterPro" id="IPR036259">
    <property type="entry name" value="MFS_trans_sf"/>
</dbReference>
<keyword evidence="11" id="KW-1185">Reference proteome</keyword>
<dbReference type="PRINTS" id="PR01036">
    <property type="entry name" value="TCRTETB"/>
</dbReference>
<feature type="transmembrane region" description="Helical" evidence="8">
    <location>
        <begin position="376"/>
        <end position="397"/>
    </location>
</feature>
<evidence type="ECO:0000256" key="7">
    <source>
        <dbReference type="SAM" id="MobiDB-lite"/>
    </source>
</evidence>
<feature type="transmembrane region" description="Helical" evidence="8">
    <location>
        <begin position="58"/>
        <end position="77"/>
    </location>
</feature>
<feature type="transmembrane region" description="Helical" evidence="8">
    <location>
        <begin position="319"/>
        <end position="339"/>
    </location>
</feature>
<feature type="transmembrane region" description="Helical" evidence="8">
    <location>
        <begin position="21"/>
        <end position="38"/>
    </location>
</feature>
<dbReference type="EMBL" id="PQXM01000419">
    <property type="protein sequence ID" value="TGO72755.1"/>
    <property type="molecule type" value="Genomic_DNA"/>
</dbReference>
<sequence>MAGDNGHELVRIETNILPQRKLIVVFCGLAFALLITFIDQNSIGIALPTIGADLNAATTISWAGTSSLIANTVFQVLYGRISDILGRKVVFLTAVGLLALGDLLCGFAQTGPQLYVFRGISGVGTGGIMALAMMIVSDVVTLENRGKYQGILGSCIGLGNTIGPFLAAAFVQNSTWRGLFWCICPLAVLSGIMVAFTLPPSKVHGSTATKIRVIDYPGIVLVTAAIMLILIPVSGGGTSFEWSSPMVISMLTLGGICLVAFLIVEWKFAVMPMMPLNLFKNPAVFAILTQNFLFGIVYYSHLYYLPIYYQNARQYSPLMSAALTIPFVAAQSSFSIVSGQYISRTKRYGEIIWIGFMLWTLGSGLVLLFSREIPKWKIVLILLTEGAGVGFVFQPTLVAAQAHCTKRDRAVVISTRNFLRALGGAIGLAISSAIFSNSIKSRLNTLATPLPAGFKDTILASILSVPNLNELTTGQKNEVLDAYMGASRSVFLLWVPIIGVCLCLCVLIKDKGLQRPDEKPIVREEQQEEEEEESGSVTGSEIVVQREAGRERDLESGEGEKVVGPEKH</sequence>
<feature type="transmembrane region" description="Helical" evidence="8">
    <location>
        <begin position="351"/>
        <end position="370"/>
    </location>
</feature>
<feature type="transmembrane region" description="Helical" evidence="8">
    <location>
        <begin position="178"/>
        <end position="198"/>
    </location>
</feature>
<dbReference type="Pfam" id="PF07690">
    <property type="entry name" value="MFS_1"/>
    <property type="match status" value="1"/>
</dbReference>
<gene>
    <name evidence="10" type="ORF">BELL_0421g00030</name>
</gene>
<evidence type="ECO:0000256" key="6">
    <source>
        <dbReference type="ARBA" id="ARBA00023136"/>
    </source>
</evidence>
<dbReference type="InterPro" id="IPR020846">
    <property type="entry name" value="MFS_dom"/>
</dbReference>
<name>A0A4Z1JGF1_9HELO</name>
<dbReference type="GO" id="GO:0005886">
    <property type="term" value="C:plasma membrane"/>
    <property type="evidence" value="ECO:0007669"/>
    <property type="project" value="TreeGrafter"/>
</dbReference>
<evidence type="ECO:0000259" key="9">
    <source>
        <dbReference type="PROSITE" id="PS50850"/>
    </source>
</evidence>